<protein>
    <submittedName>
        <fullName evidence="4">DUF814-domain-containing protein</fullName>
    </submittedName>
</protein>
<comment type="similarity">
    <text evidence="1">Belongs to the CCDC25 family.</text>
</comment>
<evidence type="ECO:0000256" key="2">
    <source>
        <dbReference type="SAM" id="MobiDB-lite"/>
    </source>
</evidence>
<evidence type="ECO:0000259" key="3">
    <source>
        <dbReference type="Pfam" id="PF05670"/>
    </source>
</evidence>
<reference evidence="4 5" key="1">
    <citation type="journal article" date="2018" name="Mol. Biol. Evol.">
        <title>Broad Genomic Sampling Reveals a Smut Pathogenic Ancestry of the Fungal Clade Ustilaginomycotina.</title>
        <authorList>
            <person name="Kijpornyongpan T."/>
            <person name="Mondo S.J."/>
            <person name="Barry K."/>
            <person name="Sandor L."/>
            <person name="Lee J."/>
            <person name="Lipzen A."/>
            <person name="Pangilinan J."/>
            <person name="LaButti K."/>
            <person name="Hainaut M."/>
            <person name="Henrissat B."/>
            <person name="Grigoriev I.V."/>
            <person name="Spatafora J.W."/>
            <person name="Aime M.C."/>
        </authorList>
    </citation>
    <scope>NUCLEOTIDE SEQUENCE [LARGE SCALE GENOMIC DNA]</scope>
    <source>
        <strain evidence="4 5">MCA 4718</strain>
    </source>
</reference>
<keyword evidence="5" id="KW-1185">Reference proteome</keyword>
<evidence type="ECO:0000313" key="4">
    <source>
        <dbReference type="EMBL" id="PWN22828.1"/>
    </source>
</evidence>
<dbReference type="InterPro" id="IPR039730">
    <property type="entry name" value="Jlp2/Ccd25"/>
</dbReference>
<feature type="compositionally biased region" description="Basic and acidic residues" evidence="2">
    <location>
        <begin position="161"/>
        <end position="183"/>
    </location>
</feature>
<dbReference type="AlphaFoldDB" id="A0A316UD69"/>
<feature type="compositionally biased region" description="Basic and acidic residues" evidence="2">
    <location>
        <begin position="145"/>
        <end position="154"/>
    </location>
</feature>
<sequence length="232" mass="26733">MVLFFTSPALEAPATIYVGRDKFENEDLIKYAFEEDVWFHVDKLSSPHVYLRMSEGMKWDAIPTPVLEHLGQLTKAGSIEGNKKKNITIIYTPASNLKKQGDMSIGSVSFHNDRLVRRFLVAERENAIVNMLNKTKKLVEVDHEAVRQERQREAGRKKKMKAVEENNERLEQERMRAAERQARDYSSLNSADAIAWSKREKEIEKERAKRLREETGEGEDRASEAGSDDSFM</sequence>
<feature type="compositionally biased region" description="Basic and acidic residues" evidence="2">
    <location>
        <begin position="197"/>
        <end position="223"/>
    </location>
</feature>
<dbReference type="OrthoDB" id="200398at2759"/>
<dbReference type="GeneID" id="37013348"/>
<dbReference type="Pfam" id="PF05670">
    <property type="entry name" value="NFACT-R_1"/>
    <property type="match status" value="1"/>
</dbReference>
<evidence type="ECO:0000256" key="1">
    <source>
        <dbReference type="ARBA" id="ARBA00008998"/>
    </source>
</evidence>
<dbReference type="STRING" id="1684307.A0A316UD69"/>
<dbReference type="InterPro" id="IPR008532">
    <property type="entry name" value="NFACT_RNA-bd"/>
</dbReference>
<dbReference type="PANTHER" id="PTHR13049:SF2">
    <property type="entry name" value="COILED-COIL DOMAIN-CONTAINING PROTEIN 25"/>
    <property type="match status" value="1"/>
</dbReference>
<proteinExistence type="inferred from homology"/>
<feature type="domain" description="NFACT RNA-binding" evidence="3">
    <location>
        <begin position="1"/>
        <end position="112"/>
    </location>
</feature>
<accession>A0A316UD69</accession>
<feature type="region of interest" description="Disordered" evidence="2">
    <location>
        <begin position="145"/>
        <end position="232"/>
    </location>
</feature>
<dbReference type="EMBL" id="KZ819322">
    <property type="protein sequence ID" value="PWN22828.1"/>
    <property type="molecule type" value="Genomic_DNA"/>
</dbReference>
<dbReference type="PANTHER" id="PTHR13049">
    <property type="entry name" value="DUF814-RELATED"/>
    <property type="match status" value="1"/>
</dbReference>
<evidence type="ECO:0000313" key="5">
    <source>
        <dbReference type="Proteomes" id="UP000245942"/>
    </source>
</evidence>
<name>A0A316UD69_9BASI</name>
<organism evidence="4 5">
    <name type="scientific">Pseudomicrostroma glucosiphilum</name>
    <dbReference type="NCBI Taxonomy" id="1684307"/>
    <lineage>
        <taxon>Eukaryota</taxon>
        <taxon>Fungi</taxon>
        <taxon>Dikarya</taxon>
        <taxon>Basidiomycota</taxon>
        <taxon>Ustilaginomycotina</taxon>
        <taxon>Exobasidiomycetes</taxon>
        <taxon>Microstromatales</taxon>
        <taxon>Microstromatales incertae sedis</taxon>
        <taxon>Pseudomicrostroma</taxon>
    </lineage>
</organism>
<dbReference type="RefSeq" id="XP_025349988.1">
    <property type="nucleotide sequence ID" value="XM_025491614.1"/>
</dbReference>
<dbReference type="Proteomes" id="UP000245942">
    <property type="component" value="Unassembled WGS sequence"/>
</dbReference>
<gene>
    <name evidence="4" type="ORF">BCV69DRAFT_280436</name>
</gene>